<proteinExistence type="predicted"/>
<protein>
    <submittedName>
        <fullName evidence="1">Uncharacterized protein</fullName>
    </submittedName>
</protein>
<sequence>ECSFYDDLDDAVENCPDIVYHGRATDHYGKVKELRYHYSCVRKDPELSKVLERARTPKLIAPIPWVSGLRYLKKDI</sequence>
<reference evidence="1" key="1">
    <citation type="journal article" date="2014" name="Front. Microbiol.">
        <title>High frequency of phylogenetically diverse reductive dehalogenase-homologous genes in deep subseafloor sedimentary metagenomes.</title>
        <authorList>
            <person name="Kawai M."/>
            <person name="Futagami T."/>
            <person name="Toyoda A."/>
            <person name="Takaki Y."/>
            <person name="Nishi S."/>
            <person name="Hori S."/>
            <person name="Arai W."/>
            <person name="Tsubouchi T."/>
            <person name="Morono Y."/>
            <person name="Uchiyama I."/>
            <person name="Ito T."/>
            <person name="Fujiyama A."/>
            <person name="Inagaki F."/>
            <person name="Takami H."/>
        </authorList>
    </citation>
    <scope>NUCLEOTIDE SEQUENCE</scope>
    <source>
        <strain evidence="1">Expedition CK06-06</strain>
    </source>
</reference>
<dbReference type="AlphaFoldDB" id="X1T9T0"/>
<organism evidence="1">
    <name type="scientific">marine sediment metagenome</name>
    <dbReference type="NCBI Taxonomy" id="412755"/>
    <lineage>
        <taxon>unclassified sequences</taxon>
        <taxon>metagenomes</taxon>
        <taxon>ecological metagenomes</taxon>
    </lineage>
</organism>
<gene>
    <name evidence="1" type="ORF">S12H4_28187</name>
</gene>
<evidence type="ECO:0000313" key="1">
    <source>
        <dbReference type="EMBL" id="GAJ02088.1"/>
    </source>
</evidence>
<name>X1T9T0_9ZZZZ</name>
<accession>X1T9T0</accession>
<feature type="non-terminal residue" evidence="1">
    <location>
        <position position="1"/>
    </location>
</feature>
<dbReference type="EMBL" id="BARW01016150">
    <property type="protein sequence ID" value="GAJ02088.1"/>
    <property type="molecule type" value="Genomic_DNA"/>
</dbReference>
<comment type="caution">
    <text evidence="1">The sequence shown here is derived from an EMBL/GenBank/DDBJ whole genome shotgun (WGS) entry which is preliminary data.</text>
</comment>